<evidence type="ECO:0000313" key="2">
    <source>
        <dbReference type="Proteomes" id="UP000197019"/>
    </source>
</evidence>
<dbReference type="RefSeq" id="WP_088620190.1">
    <property type="nucleotide sequence ID" value="NZ_CP022129.1"/>
</dbReference>
<keyword evidence="2" id="KW-1185">Reference proteome</keyword>
<reference evidence="1 2" key="1">
    <citation type="submission" date="2017-06" db="EMBL/GenBank/DDBJ databases">
        <title>Genome Sequencing of the methanotroph Methylovulum psychrotolerants str. HV10-M2 isolated from a high-altitude environment.</title>
        <authorList>
            <person name="Mateos-Rivera A."/>
        </authorList>
    </citation>
    <scope>NUCLEOTIDE SEQUENCE [LARGE SCALE GENOMIC DNA]</scope>
    <source>
        <strain evidence="1 2">HV10_M2</strain>
    </source>
</reference>
<proteinExistence type="predicted"/>
<accession>A0A1Z4C1A5</accession>
<dbReference type="EMBL" id="CP022129">
    <property type="protein sequence ID" value="ASF47318.1"/>
    <property type="molecule type" value="Genomic_DNA"/>
</dbReference>
<organism evidence="1 2">
    <name type="scientific">Methylovulum psychrotolerans</name>
    <dbReference type="NCBI Taxonomy" id="1704499"/>
    <lineage>
        <taxon>Bacteria</taxon>
        <taxon>Pseudomonadati</taxon>
        <taxon>Pseudomonadota</taxon>
        <taxon>Gammaproteobacteria</taxon>
        <taxon>Methylococcales</taxon>
        <taxon>Methylococcaceae</taxon>
        <taxon>Methylovulum</taxon>
    </lineage>
</organism>
<name>A0A1Z4C1A5_9GAMM</name>
<sequence>MPEHLNERTAKRPWGTQCRDGLWTGRAFLAHYRLVGSVPLPATAEIAVAVIAKSLAGPSL</sequence>
<evidence type="ECO:0000313" key="1">
    <source>
        <dbReference type="EMBL" id="ASF47318.1"/>
    </source>
</evidence>
<dbReference type="Proteomes" id="UP000197019">
    <property type="component" value="Chromosome"/>
</dbReference>
<dbReference type="KEGG" id="mpsy:CEK71_15265"/>
<gene>
    <name evidence="1" type="ORF">CEK71_15265</name>
</gene>
<protein>
    <submittedName>
        <fullName evidence="1">Uncharacterized protein</fullName>
    </submittedName>
</protein>
<dbReference type="AlphaFoldDB" id="A0A1Z4C1A5"/>